<dbReference type="Proteomes" id="UP000280696">
    <property type="component" value="Unassembled WGS sequence"/>
</dbReference>
<reference evidence="1 2" key="1">
    <citation type="submission" date="2018-09" db="EMBL/GenBank/DDBJ databases">
        <title>Murine metabolic-syndrome-specific gut microbial biobank.</title>
        <authorList>
            <person name="Liu C."/>
        </authorList>
    </citation>
    <scope>NUCLEOTIDE SEQUENCE [LARGE SCALE GENOMIC DNA]</scope>
    <source>
        <strain evidence="1 2">0.1xD8-82</strain>
    </source>
</reference>
<proteinExistence type="predicted"/>
<name>A0A3A9AL54_9FIRM</name>
<dbReference type="RefSeq" id="WP_120468737.1">
    <property type="nucleotide sequence ID" value="NZ_RAYQ01000006.1"/>
</dbReference>
<organism evidence="1 2">
    <name type="scientific">Parablautia intestinalis</name>
    <dbReference type="NCBI Taxonomy" id="2320100"/>
    <lineage>
        <taxon>Bacteria</taxon>
        <taxon>Bacillati</taxon>
        <taxon>Bacillota</taxon>
        <taxon>Clostridia</taxon>
        <taxon>Lachnospirales</taxon>
        <taxon>Lachnospiraceae</taxon>
        <taxon>Parablautia</taxon>
    </lineage>
</organism>
<dbReference type="EMBL" id="RAYQ01000006">
    <property type="protein sequence ID" value="RKI92099.1"/>
    <property type="molecule type" value="Genomic_DNA"/>
</dbReference>
<accession>A0A3A9AL54</accession>
<gene>
    <name evidence="1" type="ORF">D7V94_08515</name>
</gene>
<evidence type="ECO:0000313" key="1">
    <source>
        <dbReference type="EMBL" id="RKI92099.1"/>
    </source>
</evidence>
<sequence length="82" mass="9000">MAEVKNTKEAPIRVIAGTFPAACGDYAKKLKDRLEEAGMKDFKVEPAKDMPGYIMVSAERGSRAEAEQLIEQAAAKKIRLSM</sequence>
<dbReference type="OrthoDB" id="9804653at2"/>
<evidence type="ECO:0000313" key="2">
    <source>
        <dbReference type="Proteomes" id="UP000280696"/>
    </source>
</evidence>
<keyword evidence="2" id="KW-1185">Reference proteome</keyword>
<protein>
    <recommendedName>
        <fullName evidence="3">SPOR domain-containing protein</fullName>
    </recommendedName>
</protein>
<dbReference type="AlphaFoldDB" id="A0A3A9AL54"/>
<evidence type="ECO:0008006" key="3">
    <source>
        <dbReference type="Google" id="ProtNLM"/>
    </source>
</evidence>
<comment type="caution">
    <text evidence="1">The sequence shown here is derived from an EMBL/GenBank/DDBJ whole genome shotgun (WGS) entry which is preliminary data.</text>
</comment>